<evidence type="ECO:0000313" key="5">
    <source>
        <dbReference type="Proteomes" id="UP000515151"/>
    </source>
</evidence>
<evidence type="ECO:0000256" key="2">
    <source>
        <dbReference type="ARBA" id="ARBA00022737"/>
    </source>
</evidence>
<dbReference type="Pfam" id="PF20431">
    <property type="entry name" value="E_motif"/>
    <property type="match status" value="1"/>
</dbReference>
<feature type="repeat" description="PPR" evidence="3">
    <location>
        <begin position="289"/>
        <end position="319"/>
    </location>
</feature>
<dbReference type="InterPro" id="IPR002885">
    <property type="entry name" value="PPR_rpt"/>
</dbReference>
<feature type="repeat" description="PPR" evidence="3">
    <location>
        <begin position="121"/>
        <end position="155"/>
    </location>
</feature>
<dbReference type="AlphaFoldDB" id="A0A6P8E611"/>
<reference evidence="6" key="2">
    <citation type="submission" date="2025-08" db="UniProtKB">
        <authorList>
            <consortium name="RefSeq"/>
        </authorList>
    </citation>
    <scope>IDENTIFICATION</scope>
    <source>
        <tissue evidence="6">Leaf</tissue>
    </source>
</reference>
<dbReference type="FunFam" id="1.25.40.10:FF:000427">
    <property type="entry name" value="Pentatricopeptide repeat-containing protein chloroplastic"/>
    <property type="match status" value="1"/>
</dbReference>
<evidence type="ECO:0000256" key="1">
    <source>
        <dbReference type="ARBA" id="ARBA00006643"/>
    </source>
</evidence>
<dbReference type="GO" id="GO:0009451">
    <property type="term" value="P:RNA modification"/>
    <property type="evidence" value="ECO:0007669"/>
    <property type="project" value="InterPro"/>
</dbReference>
<proteinExistence type="inferred from homology"/>
<dbReference type="PANTHER" id="PTHR47926:SF507">
    <property type="entry name" value="DYW DOMAIN-CONTAINING PROTEIN"/>
    <property type="match status" value="1"/>
</dbReference>
<feature type="repeat" description="PPR" evidence="3">
    <location>
        <begin position="254"/>
        <end position="288"/>
    </location>
</feature>
<accession>A0A6P8E611</accession>
<gene>
    <name evidence="6" type="primary">LOC116210862</name>
</gene>
<dbReference type="GO" id="GO:0008270">
    <property type="term" value="F:zinc ion binding"/>
    <property type="evidence" value="ECO:0007669"/>
    <property type="project" value="InterPro"/>
</dbReference>
<protein>
    <submittedName>
        <fullName evidence="6">Pentatricopeptide repeat-containing protein At4g21065-like</fullName>
    </submittedName>
</protein>
<dbReference type="Gene3D" id="1.25.40.10">
    <property type="entry name" value="Tetratricopeptide repeat domain"/>
    <property type="match status" value="3"/>
</dbReference>
<comment type="similarity">
    <text evidence="1">Belongs to the PPR family. PCMP-H subfamily.</text>
</comment>
<dbReference type="InterPro" id="IPR011990">
    <property type="entry name" value="TPR-like_helical_dom_sf"/>
</dbReference>
<organism evidence="5 6">
    <name type="scientific">Punica granatum</name>
    <name type="common">Pomegranate</name>
    <dbReference type="NCBI Taxonomy" id="22663"/>
    <lineage>
        <taxon>Eukaryota</taxon>
        <taxon>Viridiplantae</taxon>
        <taxon>Streptophyta</taxon>
        <taxon>Embryophyta</taxon>
        <taxon>Tracheophyta</taxon>
        <taxon>Spermatophyta</taxon>
        <taxon>Magnoliopsida</taxon>
        <taxon>eudicotyledons</taxon>
        <taxon>Gunneridae</taxon>
        <taxon>Pentapetalae</taxon>
        <taxon>rosids</taxon>
        <taxon>malvids</taxon>
        <taxon>Myrtales</taxon>
        <taxon>Lythraceae</taxon>
        <taxon>Punica</taxon>
    </lineage>
</organism>
<evidence type="ECO:0000313" key="6">
    <source>
        <dbReference type="RefSeq" id="XP_031400826.1"/>
    </source>
</evidence>
<dbReference type="PROSITE" id="PS51375">
    <property type="entry name" value="PPR"/>
    <property type="match status" value="3"/>
</dbReference>
<dbReference type="NCBIfam" id="TIGR00756">
    <property type="entry name" value="PPR"/>
    <property type="match status" value="2"/>
</dbReference>
<evidence type="ECO:0000256" key="3">
    <source>
        <dbReference type="PROSITE-ProRule" id="PRU00708"/>
    </source>
</evidence>
<dbReference type="GO" id="GO:0003729">
    <property type="term" value="F:mRNA binding"/>
    <property type="evidence" value="ECO:0007669"/>
    <property type="project" value="UniProtKB-ARBA"/>
</dbReference>
<dbReference type="Pfam" id="PF01535">
    <property type="entry name" value="PPR"/>
    <property type="match status" value="2"/>
</dbReference>
<dbReference type="InterPro" id="IPR032867">
    <property type="entry name" value="DYW_dom"/>
</dbReference>
<sequence>MNDVYKLHGRLLKTTGAVENSPAALRRVLLSCAASAPESLTHARALFSRVRSPDTFAYNTIIRAHAHFSPSQALVFFLQMLRSSVPPDNFTFPFVLKAGARLQAAVDGVHALTEKLGLGSDLYVQNALVSAYGSSRSVESAGKLFDEMPQRDLVSWSSMISCKANNGFPYEALTLFQQMQMTERTRPDEVTMLSVILAVSTIVELELGRWVETYMHRTGLALTVPLGTALVDMYSRCGSVEESMRVFDAMPERNVLTWTTLINGLAVHGLGKEALRAFDEMKSSGVRPDPITFNAVLVACSHSGLVDEGWKVFESIGTEHRMEITLEHYGCMVDMMGRAGLLQQACNFVEKMPIRPNSVIWRILLGACANHSDVKLAEQVKERIREIDPHHDGDYVLLSNVYGGLGRWTEKSRVRNSMQELRISKRVGYSLISVDREIHRFVSGDNSHPSWGKIWNILSSVIERLKAEGYSPRTSNALHDVEEEEKESSLSFHSEKLAVAFALLSFKDSRTVRIMKNLRICRDCHSFMKHVSGTFGREIIIRDRNRFHHFRRGSCSCRDYW</sequence>
<dbReference type="FunFam" id="1.25.40.10:FF:000690">
    <property type="entry name" value="Pentatricopeptide repeat-containing protein"/>
    <property type="match status" value="1"/>
</dbReference>
<feature type="domain" description="DYW" evidence="4">
    <location>
        <begin position="469"/>
        <end position="561"/>
    </location>
</feature>
<dbReference type="Pfam" id="PF13041">
    <property type="entry name" value="PPR_2"/>
    <property type="match status" value="1"/>
</dbReference>
<dbReference type="Pfam" id="PF14432">
    <property type="entry name" value="DYW_deaminase"/>
    <property type="match status" value="1"/>
</dbReference>
<dbReference type="OrthoDB" id="185373at2759"/>
<dbReference type="InterPro" id="IPR046848">
    <property type="entry name" value="E_motif"/>
</dbReference>
<keyword evidence="2" id="KW-0677">Repeat</keyword>
<dbReference type="InterPro" id="IPR046960">
    <property type="entry name" value="PPR_At4g14850-like_plant"/>
</dbReference>
<dbReference type="PANTHER" id="PTHR47926">
    <property type="entry name" value="PENTATRICOPEPTIDE REPEAT-CONTAINING PROTEIN"/>
    <property type="match status" value="1"/>
</dbReference>
<keyword evidence="5" id="KW-1185">Reference proteome</keyword>
<reference evidence="5" key="1">
    <citation type="journal article" date="2020" name="Plant Biotechnol. J.">
        <title>The pomegranate (Punica granatum L.) draft genome dissects genetic divergence between soft- and hard-seeded cultivars.</title>
        <authorList>
            <person name="Luo X."/>
            <person name="Li H."/>
            <person name="Wu Z."/>
            <person name="Yao W."/>
            <person name="Zhao P."/>
            <person name="Cao D."/>
            <person name="Yu H."/>
            <person name="Li K."/>
            <person name="Poudel K."/>
            <person name="Zhao D."/>
            <person name="Zhang F."/>
            <person name="Xia X."/>
            <person name="Chen L."/>
            <person name="Wang Q."/>
            <person name="Jing D."/>
            <person name="Cao S."/>
        </authorList>
    </citation>
    <scope>NUCLEOTIDE SEQUENCE [LARGE SCALE GENOMIC DNA]</scope>
    <source>
        <strain evidence="5">cv. Tunisia</strain>
    </source>
</reference>
<dbReference type="RefSeq" id="XP_031400826.1">
    <property type="nucleotide sequence ID" value="XM_031544966.1"/>
</dbReference>
<dbReference type="Proteomes" id="UP000515151">
    <property type="component" value="Chromosome 6"/>
</dbReference>
<evidence type="ECO:0000259" key="4">
    <source>
        <dbReference type="Pfam" id="PF14432"/>
    </source>
</evidence>
<name>A0A6P8E611_PUNGR</name>
<dbReference type="GeneID" id="116210862"/>